<dbReference type="Proteomes" id="UP001148786">
    <property type="component" value="Unassembled WGS sequence"/>
</dbReference>
<gene>
    <name evidence="1" type="ORF">NLJ89_g9421</name>
</gene>
<dbReference type="EMBL" id="JANKHO010001464">
    <property type="protein sequence ID" value="KAJ3501257.1"/>
    <property type="molecule type" value="Genomic_DNA"/>
</dbReference>
<dbReference type="Gene3D" id="1.20.1280.50">
    <property type="match status" value="1"/>
</dbReference>
<name>A0A9W8JSG9_9AGAR</name>
<organism evidence="1 2">
    <name type="scientific">Agrocybe chaxingu</name>
    <dbReference type="NCBI Taxonomy" id="84603"/>
    <lineage>
        <taxon>Eukaryota</taxon>
        <taxon>Fungi</taxon>
        <taxon>Dikarya</taxon>
        <taxon>Basidiomycota</taxon>
        <taxon>Agaricomycotina</taxon>
        <taxon>Agaricomycetes</taxon>
        <taxon>Agaricomycetidae</taxon>
        <taxon>Agaricales</taxon>
        <taxon>Agaricineae</taxon>
        <taxon>Strophariaceae</taxon>
        <taxon>Agrocybe</taxon>
    </lineage>
</organism>
<evidence type="ECO:0000313" key="1">
    <source>
        <dbReference type="EMBL" id="KAJ3501257.1"/>
    </source>
</evidence>
<proteinExistence type="predicted"/>
<evidence type="ECO:0008006" key="3">
    <source>
        <dbReference type="Google" id="ProtNLM"/>
    </source>
</evidence>
<accession>A0A9W8JSG9</accession>
<dbReference type="AlphaFoldDB" id="A0A9W8JSG9"/>
<sequence>MPTLAFPNFSSFSSFLKSVQHTIPKPLAAVAPSYFNPGQCGVDAINRLPDELLSEICVLALAETKTEPSRSPVFSEEFPVAPFAVSHVCRRWRYVVTEGTPRLWSSITITHPNQCHVFRTKVWMSYVQGPLKISLNQSDSPSDEEHQATIEIIQSFLSRVDLWQTIVLHMRGQFPSPLLGALDRLRRAPNPLLSTVELSFLSFVNGREDPRWAVLPCFAAWDTLQNIPSLTNLSWRTAFTPGPRFGALLLRVELHSPISIEDLLDKLIYCYNLLNLEIHDLSRLSDTVTVLPDHEDIPMDPLPIISLPALLMRQAADWMTVKKFITLSECRLYELMIEFAVPLSEAELINCLEMPELRWVHRFGMHNVEVTNKILLMLHRPAQQGVQTCYFEHLIFLWLGRCRADVDPAILLRMLGSRFWTIQGTCVPPAELESARIGVDADMVTVDMAEYERVINTCSARIKGWNRNLTFFDR</sequence>
<protein>
    <recommendedName>
        <fullName evidence="3">F-box domain-containing protein</fullName>
    </recommendedName>
</protein>
<reference evidence="1" key="1">
    <citation type="submission" date="2022-07" db="EMBL/GenBank/DDBJ databases">
        <title>Genome Sequence of Agrocybe chaxingu.</title>
        <authorList>
            <person name="Buettner E."/>
        </authorList>
    </citation>
    <scope>NUCLEOTIDE SEQUENCE</scope>
    <source>
        <strain evidence="1">MP-N11</strain>
    </source>
</reference>
<dbReference type="OrthoDB" id="2269034at2759"/>
<comment type="caution">
    <text evidence="1">The sequence shown here is derived from an EMBL/GenBank/DDBJ whole genome shotgun (WGS) entry which is preliminary data.</text>
</comment>
<evidence type="ECO:0000313" key="2">
    <source>
        <dbReference type="Proteomes" id="UP001148786"/>
    </source>
</evidence>
<keyword evidence="2" id="KW-1185">Reference proteome</keyword>